<dbReference type="EMBL" id="JAKMXF010000188">
    <property type="protein sequence ID" value="KAI6655477.1"/>
    <property type="molecule type" value="Genomic_DNA"/>
</dbReference>
<sequence length="142" mass="15846">MIPVKISGDNYHDWYQGCREKDFYMTSVAALEDATDLKQKTPRNLINFNLLTEQKTALTDLLHTFEHVFAQNLKHSLLAKGVTHCIDTGSLPPCKQRLIPVAPGVEEEISKAVEECTITIYAGGLTLLGQVVFLHPLLHPYG</sequence>
<evidence type="ECO:0000313" key="1">
    <source>
        <dbReference type="EMBL" id="KAI6655477.1"/>
    </source>
</evidence>
<comment type="caution">
    <text evidence="1">The sequence shown here is derived from an EMBL/GenBank/DDBJ whole genome shotgun (WGS) entry which is preliminary data.</text>
</comment>
<gene>
    <name evidence="1" type="ORF">LOD99_1976</name>
</gene>
<organism evidence="1 2">
    <name type="scientific">Oopsacas minuta</name>
    <dbReference type="NCBI Taxonomy" id="111878"/>
    <lineage>
        <taxon>Eukaryota</taxon>
        <taxon>Metazoa</taxon>
        <taxon>Porifera</taxon>
        <taxon>Hexactinellida</taxon>
        <taxon>Hexasterophora</taxon>
        <taxon>Lyssacinosida</taxon>
        <taxon>Leucopsacidae</taxon>
        <taxon>Oopsacas</taxon>
    </lineage>
</organism>
<evidence type="ECO:0000313" key="2">
    <source>
        <dbReference type="Proteomes" id="UP001165289"/>
    </source>
</evidence>
<reference evidence="1 2" key="1">
    <citation type="journal article" date="2023" name="BMC Biol.">
        <title>The compact genome of the sponge Oopsacas minuta (Hexactinellida) is lacking key metazoan core genes.</title>
        <authorList>
            <person name="Santini S."/>
            <person name="Schenkelaars Q."/>
            <person name="Jourda C."/>
            <person name="Duchesne M."/>
            <person name="Belahbib H."/>
            <person name="Rocher C."/>
            <person name="Selva M."/>
            <person name="Riesgo A."/>
            <person name="Vervoort M."/>
            <person name="Leys S.P."/>
            <person name="Kodjabachian L."/>
            <person name="Le Bivic A."/>
            <person name="Borchiellini C."/>
            <person name="Claverie J.M."/>
            <person name="Renard E."/>
        </authorList>
    </citation>
    <scope>NUCLEOTIDE SEQUENCE [LARGE SCALE GENOMIC DNA]</scope>
    <source>
        <strain evidence="1">SPO-2</strain>
    </source>
</reference>
<name>A0AAV7K2K5_9METZ</name>
<accession>A0AAV7K2K5</accession>
<proteinExistence type="predicted"/>
<dbReference type="AlphaFoldDB" id="A0AAV7K2K5"/>
<dbReference type="Proteomes" id="UP001165289">
    <property type="component" value="Unassembled WGS sequence"/>
</dbReference>
<keyword evidence="2" id="KW-1185">Reference proteome</keyword>
<protein>
    <submittedName>
        <fullName evidence="1">Uncharacterized protein</fullName>
    </submittedName>
</protein>